<keyword evidence="3" id="KW-0444">Lipid biosynthesis</keyword>
<name>A0A1R3MKD7_MAIZE</name>
<comment type="similarity">
    <text evidence="1">Belongs to the diphosphomevalonate decarboxylase family.</text>
</comment>
<dbReference type="PROSITE" id="PS50114">
    <property type="entry name" value="GATA_ZN_FINGER_2"/>
    <property type="match status" value="1"/>
</dbReference>
<dbReference type="InterPro" id="IPR020568">
    <property type="entry name" value="Ribosomal_Su5_D2-typ_SF"/>
</dbReference>
<dbReference type="InterPro" id="IPR036554">
    <property type="entry name" value="GHMP_kinase_C_sf"/>
</dbReference>
<dbReference type="InterPro" id="IPR041431">
    <property type="entry name" value="Mvd1_C"/>
</dbReference>
<dbReference type="SUPFAM" id="SSF57716">
    <property type="entry name" value="Glucocorticoid receptor-like (DNA-binding domain)"/>
    <property type="match status" value="1"/>
</dbReference>
<reference evidence="13" key="1">
    <citation type="submission" date="2015-12" db="EMBL/GenBank/DDBJ databases">
        <title>Update maize B73 reference genome by single molecule sequencing technologies.</title>
        <authorList>
            <consortium name="Maize Genome Sequencing Project"/>
            <person name="Ware D."/>
        </authorList>
    </citation>
    <scope>NUCLEOTIDE SEQUENCE [LARGE SCALE GENOMIC DNA]</scope>
    <source>
        <tissue evidence="13">Seedling</tissue>
    </source>
</reference>
<sequence length="1031" mass="113441">MVMVDEGGKGEAQPPGLDPRTRRSAATRATDDMDGGGRGEEWEGAPPATCSRSRRRRCPCPSSSPAWTPPSGARGATISATVAIRRAGPAAPAPGPHTPTPAEERSAKRVRMCLQCGAAVTPQWRSGPMGQGTLCNAYRVRLKVAGVLRDQGRLLPEYRPLASPTFEPSEHANKHSQVMQLHRQRKSQGQHHPLPAEHPRAMDVLQFPQRWQAYTALRSAGKSVEIIFVSLDRDEASFRDHFQGMSWLAVPFDAAGLLRQKLCARFAIERIPALIPLSASATPSSGLGCGEDAVRLVGEYGVDAYPFSAQRRRELESMDDARRGGGRLQELLGCEERDYVISADDIKIPIADLAGKTVGLYFGAHWCPPCHVFTKQLKEVYNELKILRPVSFEVIFVSIDRSKGEFQASMSSMPWLAIPYSDAVRKKLTRIFVVKGIPGLLILGLDGKALKTDVHRPELLPTYEGSRCNKIKGIKAPRITPKNVIRFSSYTDTFYFITPEAWYWSEYLYLKKESLTVVISDVKCDDLKEEGKVQQTKRGNSIHDHSSSHSIRSFSALTESGPGLTSVHPSSRTRPPPFYALLPRSDGPFAGDEHTPQQELSGVEQREARDPMAAAEGQWVLMATGRTPTNIAVIKYWGKRDEALILPINDSISVTLDPDHLSATTTVAVSPSFPSDRMWLNGKEISLLGGRFQSCLREIRKRARDFEDKEKGVKIKKEDWDKLHVHIASYNNFPTAAGLASSAAGLACFVFTLGKLMNVKEDYGELSSIARQGSGSACRSIYGGFVKWCMGEKDDGSDSIAVQLADETHWNDLVIIIAVVSSKQKETSSTSGMRDSVETSPLLQYRAQTVVPGRVLKMEEAIKNRDFESFAKLTCADSNQFHAVCLDTSPPIFYMNDTSHRIISLVEKWNHSEGTPQVAYTFDAGPNAVLIAQNRKTAAHFLQKLLYYFPPQDNDLSSYLVGDKSILGDAGLHSMKDVEALPAPPDTKIPDQKFKGDVSYFICSRLGAGPKVVVDEGQALIDSVTGLPKGV</sequence>
<evidence type="ECO:0000313" key="13">
    <source>
        <dbReference type="EMBL" id="ONM09019.1"/>
    </source>
</evidence>
<keyword evidence="4" id="KW-0547">Nucleotide-binding</keyword>
<dbReference type="Gene3D" id="3.30.50.10">
    <property type="entry name" value="Erythroid Transcription Factor GATA-1, subunit A"/>
    <property type="match status" value="1"/>
</dbReference>
<dbReference type="STRING" id="4577.A0A1R3MKD7"/>
<keyword evidence="5" id="KW-0067">ATP-binding</keyword>
<keyword evidence="9" id="KW-1207">Sterol metabolism</keyword>
<dbReference type="PROSITE" id="PS51352">
    <property type="entry name" value="THIOREDOXIN_2"/>
    <property type="match status" value="1"/>
</dbReference>
<dbReference type="FunFam" id="3.30.70.890:FF:000005">
    <property type="entry name" value="Diphosphomevalonate decarboxylase"/>
    <property type="match status" value="1"/>
</dbReference>
<dbReference type="Pfam" id="PF22700">
    <property type="entry name" value="MVD-like_N"/>
    <property type="match status" value="1"/>
</dbReference>
<dbReference type="SUPFAM" id="SSF55060">
    <property type="entry name" value="GHMP Kinase, C-terminal domain"/>
    <property type="match status" value="1"/>
</dbReference>
<evidence type="ECO:0000256" key="4">
    <source>
        <dbReference type="ARBA" id="ARBA00022741"/>
    </source>
</evidence>
<evidence type="ECO:0000256" key="12">
    <source>
        <dbReference type="SAM" id="MobiDB-lite"/>
    </source>
</evidence>
<evidence type="ECO:0000256" key="11">
    <source>
        <dbReference type="ARBA" id="ARBA00023239"/>
    </source>
</evidence>
<dbReference type="IntAct" id="A0A1R3MKD7">
    <property type="interactions" value="4"/>
</dbReference>
<dbReference type="Pfam" id="PF13905">
    <property type="entry name" value="Thioredoxin_8"/>
    <property type="match status" value="2"/>
</dbReference>
<feature type="compositionally biased region" description="Basic and acidic residues" evidence="12">
    <location>
        <begin position="29"/>
        <end position="41"/>
    </location>
</feature>
<feature type="region of interest" description="Disordered" evidence="12">
    <location>
        <begin position="530"/>
        <end position="549"/>
    </location>
</feature>
<dbReference type="InterPro" id="IPR012336">
    <property type="entry name" value="Thioredoxin-like_fold"/>
</dbReference>
<keyword evidence="6" id="KW-0752">Steroid biosynthesis</keyword>
<dbReference type="eggNOG" id="KOG2833">
    <property type="taxonomic scope" value="Eukaryota"/>
</dbReference>
<evidence type="ECO:0000256" key="10">
    <source>
        <dbReference type="ARBA" id="ARBA00023221"/>
    </source>
</evidence>
<dbReference type="PANTHER" id="PTHR10977:SF3">
    <property type="entry name" value="DIPHOSPHOMEVALONATE DECARBOXYLASE"/>
    <property type="match status" value="1"/>
</dbReference>
<dbReference type="eggNOG" id="KOG0192">
    <property type="taxonomic scope" value="Eukaryota"/>
</dbReference>
<keyword evidence="8" id="KW-0443">Lipid metabolism</keyword>
<evidence type="ECO:0000256" key="9">
    <source>
        <dbReference type="ARBA" id="ARBA00023166"/>
    </source>
</evidence>
<dbReference type="InterPro" id="IPR013766">
    <property type="entry name" value="Thioredoxin_domain"/>
</dbReference>
<organism evidence="13">
    <name type="scientific">Zea mays</name>
    <name type="common">Maize</name>
    <dbReference type="NCBI Taxonomy" id="4577"/>
    <lineage>
        <taxon>Eukaryota</taxon>
        <taxon>Viridiplantae</taxon>
        <taxon>Streptophyta</taxon>
        <taxon>Embryophyta</taxon>
        <taxon>Tracheophyta</taxon>
        <taxon>Spermatophyta</taxon>
        <taxon>Magnoliopsida</taxon>
        <taxon>Liliopsida</taxon>
        <taxon>Poales</taxon>
        <taxon>Poaceae</taxon>
        <taxon>PACMAD clade</taxon>
        <taxon>Panicoideae</taxon>
        <taxon>Andropogonodae</taxon>
        <taxon>Andropogoneae</taxon>
        <taxon>Tripsacinae</taxon>
        <taxon>Zea</taxon>
    </lineage>
</organism>
<dbReference type="GO" id="GO:0004163">
    <property type="term" value="F:diphosphomevalonate decarboxylase activity"/>
    <property type="evidence" value="ECO:0007669"/>
    <property type="project" value="UniProtKB-EC"/>
</dbReference>
<evidence type="ECO:0000256" key="3">
    <source>
        <dbReference type="ARBA" id="ARBA00022516"/>
    </source>
</evidence>
<dbReference type="NCBIfam" id="TIGR01240">
    <property type="entry name" value="mevDPdecarb"/>
    <property type="match status" value="1"/>
</dbReference>
<dbReference type="InterPro" id="IPR000679">
    <property type="entry name" value="Znf_GATA"/>
</dbReference>
<protein>
    <recommendedName>
        <fullName evidence="2">diphosphomevalonate decarboxylase</fullName>
        <ecNumber evidence="2">4.1.1.33</ecNumber>
    </recommendedName>
</protein>
<evidence type="ECO:0000256" key="2">
    <source>
        <dbReference type="ARBA" id="ARBA00012296"/>
    </source>
</evidence>
<dbReference type="InParanoid" id="A0A1R3MKD7"/>
<dbReference type="SUPFAM" id="SSF52833">
    <property type="entry name" value="Thioredoxin-like"/>
    <property type="match status" value="1"/>
</dbReference>
<keyword evidence="11" id="KW-0456">Lyase</keyword>
<dbReference type="FunFam" id="3.30.50.10:FF:000085">
    <property type="entry name" value="Diphosphomevalonate decarboxylase MVD2"/>
    <property type="match status" value="1"/>
</dbReference>
<evidence type="ECO:0000256" key="6">
    <source>
        <dbReference type="ARBA" id="ARBA00022955"/>
    </source>
</evidence>
<keyword evidence="10" id="KW-0753">Steroid metabolism</keyword>
<dbReference type="Pfam" id="PF18376">
    <property type="entry name" value="MDD_C"/>
    <property type="match status" value="1"/>
</dbReference>
<dbReference type="PANTHER" id="PTHR10977">
    <property type="entry name" value="DIPHOSPHOMEVALONATE DECARBOXYLASE"/>
    <property type="match status" value="1"/>
</dbReference>
<evidence type="ECO:0000256" key="7">
    <source>
        <dbReference type="ARBA" id="ARBA00023011"/>
    </source>
</evidence>
<feature type="region of interest" description="Disordered" evidence="12">
    <location>
        <begin position="558"/>
        <end position="611"/>
    </location>
</feature>
<dbReference type="GO" id="GO:0005524">
    <property type="term" value="F:ATP binding"/>
    <property type="evidence" value="ECO:0007669"/>
    <property type="project" value="UniProtKB-KW"/>
</dbReference>
<feature type="region of interest" description="Disordered" evidence="12">
    <location>
        <begin position="162"/>
        <end position="196"/>
    </location>
</feature>
<dbReference type="GO" id="GO:0019287">
    <property type="term" value="P:isopentenyl diphosphate biosynthetic process, mevalonate pathway"/>
    <property type="evidence" value="ECO:0007669"/>
    <property type="project" value="InterPro"/>
</dbReference>
<dbReference type="SUPFAM" id="SSF54211">
    <property type="entry name" value="Ribosomal protein S5 domain 2-like"/>
    <property type="match status" value="1"/>
</dbReference>
<keyword evidence="7" id="KW-0756">Sterol biosynthesis</keyword>
<dbReference type="GO" id="GO:0008270">
    <property type="term" value="F:zinc ion binding"/>
    <property type="evidence" value="ECO:0007669"/>
    <property type="project" value="InterPro"/>
</dbReference>
<dbReference type="CDD" id="cd00202">
    <property type="entry name" value="ZnF_GATA"/>
    <property type="match status" value="1"/>
</dbReference>
<dbReference type="InterPro" id="IPR029765">
    <property type="entry name" value="Mev_diP_decarb"/>
</dbReference>
<dbReference type="SMART" id="SM00401">
    <property type="entry name" value="ZnF_GATA"/>
    <property type="match status" value="1"/>
</dbReference>
<dbReference type="Gene3D" id="3.30.70.890">
    <property type="entry name" value="GHMP kinase, C-terminal domain"/>
    <property type="match status" value="1"/>
</dbReference>
<dbReference type="InterPro" id="IPR014721">
    <property type="entry name" value="Ribsml_uS5_D2-typ_fold_subgr"/>
</dbReference>
<dbReference type="AlphaFoldDB" id="A0A1R3MKD7"/>
<dbReference type="InterPro" id="IPR036249">
    <property type="entry name" value="Thioredoxin-like_sf"/>
</dbReference>
<dbReference type="Pfam" id="PF00320">
    <property type="entry name" value="GATA"/>
    <property type="match status" value="1"/>
</dbReference>
<dbReference type="GO" id="GO:0043565">
    <property type="term" value="F:sequence-specific DNA binding"/>
    <property type="evidence" value="ECO:0007669"/>
    <property type="project" value="InterPro"/>
</dbReference>
<dbReference type="EMBL" id="CM007647">
    <property type="protein sequence ID" value="ONM09019.1"/>
    <property type="molecule type" value="Genomic_DNA"/>
</dbReference>
<feature type="region of interest" description="Disordered" evidence="12">
    <location>
        <begin position="1"/>
        <end position="74"/>
    </location>
</feature>
<evidence type="ECO:0000256" key="8">
    <source>
        <dbReference type="ARBA" id="ARBA00023098"/>
    </source>
</evidence>
<dbReference type="FunFam" id="3.30.230.10:FF:000018">
    <property type="entry name" value="Diphosphomevalonate decarboxylase"/>
    <property type="match status" value="1"/>
</dbReference>
<dbReference type="Gene3D" id="3.40.30.10">
    <property type="entry name" value="Glutaredoxin"/>
    <property type="match status" value="2"/>
</dbReference>
<dbReference type="eggNOG" id="KOG1601">
    <property type="taxonomic scope" value="Eukaryota"/>
</dbReference>
<dbReference type="GO" id="GO:0016126">
    <property type="term" value="P:sterol biosynthetic process"/>
    <property type="evidence" value="ECO:0007669"/>
    <property type="project" value="UniProtKB-KW"/>
</dbReference>
<dbReference type="ExpressionAtlas" id="A0A1R3MKD7">
    <property type="expression patterns" value="baseline and differential"/>
</dbReference>
<dbReference type="EC" id="4.1.1.33" evidence="2"/>
<dbReference type="PaxDb" id="4577-GRMZM2G396451_P02"/>
<proteinExistence type="inferred from homology"/>
<dbReference type="InterPro" id="IPR013088">
    <property type="entry name" value="Znf_NHR/GATA"/>
</dbReference>
<gene>
    <name evidence="13" type="ORF">ZEAMMB73_Zm00001d033945</name>
</gene>
<evidence type="ECO:0000256" key="5">
    <source>
        <dbReference type="ARBA" id="ARBA00022840"/>
    </source>
</evidence>
<dbReference type="SMR" id="A0A1R3MKD7"/>
<dbReference type="InterPro" id="IPR053859">
    <property type="entry name" value="MVD-like_N"/>
</dbReference>
<dbReference type="eggNOG" id="KOG2501">
    <property type="taxonomic scope" value="Eukaryota"/>
</dbReference>
<dbReference type="GO" id="GO:0005829">
    <property type="term" value="C:cytosol"/>
    <property type="evidence" value="ECO:0007669"/>
    <property type="project" value="InterPro"/>
</dbReference>
<dbReference type="eggNOG" id="KOG0683">
    <property type="taxonomic scope" value="Eukaryota"/>
</dbReference>
<dbReference type="Gene3D" id="3.30.230.10">
    <property type="match status" value="1"/>
</dbReference>
<dbReference type="GO" id="GO:0006355">
    <property type="term" value="P:regulation of DNA-templated transcription"/>
    <property type="evidence" value="ECO:0007669"/>
    <property type="project" value="InterPro"/>
</dbReference>
<evidence type="ECO:0000256" key="1">
    <source>
        <dbReference type="ARBA" id="ARBA00008831"/>
    </source>
</evidence>
<accession>A0A1R3MKD7</accession>